<keyword evidence="4" id="KW-0805">Transcription regulation</keyword>
<organism evidence="10 11">
    <name type="scientific">Favolaschia claudopus</name>
    <dbReference type="NCBI Taxonomy" id="2862362"/>
    <lineage>
        <taxon>Eukaryota</taxon>
        <taxon>Fungi</taxon>
        <taxon>Dikarya</taxon>
        <taxon>Basidiomycota</taxon>
        <taxon>Agaricomycotina</taxon>
        <taxon>Agaricomycetes</taxon>
        <taxon>Agaricomycetidae</taxon>
        <taxon>Agaricales</taxon>
        <taxon>Marasmiineae</taxon>
        <taxon>Mycenaceae</taxon>
        <taxon>Favolaschia</taxon>
    </lineage>
</organism>
<keyword evidence="5" id="KW-0238">DNA-binding</keyword>
<evidence type="ECO:0000313" key="11">
    <source>
        <dbReference type="Proteomes" id="UP001362999"/>
    </source>
</evidence>
<evidence type="ECO:0000256" key="8">
    <source>
        <dbReference type="PROSITE-ProRule" id="PRU00134"/>
    </source>
</evidence>
<evidence type="ECO:0000313" key="10">
    <source>
        <dbReference type="EMBL" id="KAK7052049.1"/>
    </source>
</evidence>
<name>A0AAW0DJJ3_9AGAR</name>
<reference evidence="10 11" key="1">
    <citation type="journal article" date="2024" name="J Genomics">
        <title>Draft genome sequencing and assembly of Favolaschia claudopus CIRM-BRFM 2984 isolated from oak limbs.</title>
        <authorList>
            <person name="Navarro D."/>
            <person name="Drula E."/>
            <person name="Chaduli D."/>
            <person name="Cazenave R."/>
            <person name="Ahrendt S."/>
            <person name="Wang J."/>
            <person name="Lipzen A."/>
            <person name="Daum C."/>
            <person name="Barry K."/>
            <person name="Grigoriev I.V."/>
            <person name="Favel A."/>
            <person name="Rosso M.N."/>
            <person name="Martin F."/>
        </authorList>
    </citation>
    <scope>NUCLEOTIDE SEQUENCE [LARGE SCALE GENOMIC DNA]</scope>
    <source>
        <strain evidence="10 11">CIRM-BRFM 2984</strain>
    </source>
</reference>
<keyword evidence="6" id="KW-0804">Transcription</keyword>
<evidence type="ECO:0000256" key="4">
    <source>
        <dbReference type="ARBA" id="ARBA00023015"/>
    </source>
</evidence>
<accession>A0AAW0DJJ3</accession>
<evidence type="ECO:0000259" key="9">
    <source>
        <dbReference type="PROSITE" id="PS50865"/>
    </source>
</evidence>
<dbReference type="SUPFAM" id="SSF144232">
    <property type="entry name" value="HIT/MYND zinc finger-like"/>
    <property type="match status" value="1"/>
</dbReference>
<proteinExistence type="predicted"/>
<dbReference type="AlphaFoldDB" id="A0AAW0DJJ3"/>
<dbReference type="Pfam" id="PF01753">
    <property type="entry name" value="zf-MYND"/>
    <property type="match status" value="1"/>
</dbReference>
<evidence type="ECO:0000256" key="6">
    <source>
        <dbReference type="ARBA" id="ARBA00023163"/>
    </source>
</evidence>
<dbReference type="GO" id="GO:0003677">
    <property type="term" value="F:DNA binding"/>
    <property type="evidence" value="ECO:0007669"/>
    <property type="project" value="UniProtKB-KW"/>
</dbReference>
<dbReference type="GO" id="GO:0008270">
    <property type="term" value="F:zinc ion binding"/>
    <property type="evidence" value="ECO:0007669"/>
    <property type="project" value="UniProtKB-KW"/>
</dbReference>
<dbReference type="PANTHER" id="PTHR10237">
    <property type="entry name" value="DEFORMED EPIDERMAL AUTOREGULATORY FACTOR 1 HOMOLOG SUPPRESSIN"/>
    <property type="match status" value="1"/>
</dbReference>
<protein>
    <recommendedName>
        <fullName evidence="9">MYND-type domain-containing protein</fullName>
    </recommendedName>
</protein>
<keyword evidence="1" id="KW-0479">Metal-binding</keyword>
<dbReference type="InterPro" id="IPR002893">
    <property type="entry name" value="Znf_MYND"/>
</dbReference>
<feature type="domain" description="MYND-type" evidence="9">
    <location>
        <begin position="12"/>
        <end position="48"/>
    </location>
</feature>
<gene>
    <name evidence="10" type="ORF">R3P38DRAFT_1634446</name>
</gene>
<sequence length="216" mass="24284">MPSKNPAPQDKCAVCKKLTAKKCSRCMARFYCSAEHQKQDWKKHKIACLPPAVALRDVVKTRAEAERDGDTKFVIDAILLPWDSETPCFVKVVCEMYEDEDDWPGGFNHRALLDPFLKGRESADIATMGYDGPALGYTLSLVWGDMFLRDGSPLNRCVVKLTDGKAYHPWGGNLIAYRVDEPTSMVARCKDAKAEDLRVIVAYLRDYGKAAREFGR</sequence>
<dbReference type="GO" id="GO:0000981">
    <property type="term" value="F:DNA-binding transcription factor activity, RNA polymerase II-specific"/>
    <property type="evidence" value="ECO:0007669"/>
    <property type="project" value="TreeGrafter"/>
</dbReference>
<evidence type="ECO:0000256" key="1">
    <source>
        <dbReference type="ARBA" id="ARBA00022723"/>
    </source>
</evidence>
<dbReference type="InterPro" id="IPR024119">
    <property type="entry name" value="TF_DEAF-1"/>
</dbReference>
<keyword evidence="7" id="KW-0539">Nucleus</keyword>
<keyword evidence="11" id="KW-1185">Reference proteome</keyword>
<evidence type="ECO:0000256" key="2">
    <source>
        <dbReference type="ARBA" id="ARBA00022771"/>
    </source>
</evidence>
<evidence type="ECO:0000256" key="7">
    <source>
        <dbReference type="ARBA" id="ARBA00023242"/>
    </source>
</evidence>
<dbReference type="EMBL" id="JAWWNJ010000007">
    <property type="protein sequence ID" value="KAK7052049.1"/>
    <property type="molecule type" value="Genomic_DNA"/>
</dbReference>
<dbReference type="GO" id="GO:0005634">
    <property type="term" value="C:nucleus"/>
    <property type="evidence" value="ECO:0007669"/>
    <property type="project" value="TreeGrafter"/>
</dbReference>
<dbReference type="PROSITE" id="PS50865">
    <property type="entry name" value="ZF_MYND_2"/>
    <property type="match status" value="1"/>
</dbReference>
<comment type="caution">
    <text evidence="10">The sequence shown here is derived from an EMBL/GenBank/DDBJ whole genome shotgun (WGS) entry which is preliminary data.</text>
</comment>
<keyword evidence="2 8" id="KW-0863">Zinc-finger</keyword>
<dbReference type="Proteomes" id="UP001362999">
    <property type="component" value="Unassembled WGS sequence"/>
</dbReference>
<dbReference type="PROSITE" id="PS01360">
    <property type="entry name" value="ZF_MYND_1"/>
    <property type="match status" value="1"/>
</dbReference>
<dbReference type="Gene3D" id="6.10.140.2220">
    <property type="match status" value="1"/>
</dbReference>
<dbReference type="PANTHER" id="PTHR10237:SF1">
    <property type="entry name" value="DEFORMED EPIDERMAL AUTOREGULATORY FACTOR 1 HOMOLOG"/>
    <property type="match status" value="1"/>
</dbReference>
<evidence type="ECO:0000256" key="3">
    <source>
        <dbReference type="ARBA" id="ARBA00022833"/>
    </source>
</evidence>
<evidence type="ECO:0000256" key="5">
    <source>
        <dbReference type="ARBA" id="ARBA00023125"/>
    </source>
</evidence>
<keyword evidence="3" id="KW-0862">Zinc</keyword>